<gene>
    <name evidence="1" type="ORF">GGX14DRAFT_573958</name>
</gene>
<evidence type="ECO:0000313" key="2">
    <source>
        <dbReference type="Proteomes" id="UP001219525"/>
    </source>
</evidence>
<proteinExistence type="predicted"/>
<accession>A0AAD6Y5K5</accession>
<reference evidence="1" key="1">
    <citation type="submission" date="2023-03" db="EMBL/GenBank/DDBJ databases">
        <title>Massive genome expansion in bonnet fungi (Mycena s.s.) driven by repeated elements and novel gene families across ecological guilds.</title>
        <authorList>
            <consortium name="Lawrence Berkeley National Laboratory"/>
            <person name="Harder C.B."/>
            <person name="Miyauchi S."/>
            <person name="Viragh M."/>
            <person name="Kuo A."/>
            <person name="Thoen E."/>
            <person name="Andreopoulos B."/>
            <person name="Lu D."/>
            <person name="Skrede I."/>
            <person name="Drula E."/>
            <person name="Henrissat B."/>
            <person name="Morin E."/>
            <person name="Kohler A."/>
            <person name="Barry K."/>
            <person name="LaButti K."/>
            <person name="Morin E."/>
            <person name="Salamov A."/>
            <person name="Lipzen A."/>
            <person name="Mereny Z."/>
            <person name="Hegedus B."/>
            <person name="Baldrian P."/>
            <person name="Stursova M."/>
            <person name="Weitz H."/>
            <person name="Taylor A."/>
            <person name="Grigoriev I.V."/>
            <person name="Nagy L.G."/>
            <person name="Martin F."/>
            <person name="Kauserud H."/>
        </authorList>
    </citation>
    <scope>NUCLEOTIDE SEQUENCE</scope>
    <source>
        <strain evidence="1">9144</strain>
    </source>
</reference>
<name>A0AAD6Y5K5_9AGAR</name>
<evidence type="ECO:0000313" key="1">
    <source>
        <dbReference type="EMBL" id="KAJ7197811.1"/>
    </source>
</evidence>
<dbReference type="EMBL" id="JARJCW010000076">
    <property type="protein sequence ID" value="KAJ7197811.1"/>
    <property type="molecule type" value="Genomic_DNA"/>
</dbReference>
<comment type="caution">
    <text evidence="1">The sequence shown here is derived from an EMBL/GenBank/DDBJ whole genome shotgun (WGS) entry which is preliminary data.</text>
</comment>
<dbReference type="Proteomes" id="UP001219525">
    <property type="component" value="Unassembled WGS sequence"/>
</dbReference>
<organism evidence="1 2">
    <name type="scientific">Mycena pura</name>
    <dbReference type="NCBI Taxonomy" id="153505"/>
    <lineage>
        <taxon>Eukaryota</taxon>
        <taxon>Fungi</taxon>
        <taxon>Dikarya</taxon>
        <taxon>Basidiomycota</taxon>
        <taxon>Agaricomycotina</taxon>
        <taxon>Agaricomycetes</taxon>
        <taxon>Agaricomycetidae</taxon>
        <taxon>Agaricales</taxon>
        <taxon>Marasmiineae</taxon>
        <taxon>Mycenaceae</taxon>
        <taxon>Mycena</taxon>
    </lineage>
</organism>
<protein>
    <submittedName>
        <fullName evidence="1">Uncharacterized protein</fullName>
    </submittedName>
</protein>
<sequence length="217" mass="22948">MACPVPPQNPSIWLHSLYTSALGRSPRPFAPPVTRLTISTHHLEYGLPPIAPTAHAHAPATHRGAARPRRGQGYVPHNAPARLSPVHTVRAARPGAGAVMPGSGWAADVPACTSVCPACRLQTVGAFLLSSPLVPSPSLTTCPTPGVLAIFVGRQRALPPTMRFLATLIRPRTAASTRPRLARDYTIAPPRPRASTIMIAAAGRARQKCCGQPLVLY</sequence>
<dbReference type="AlphaFoldDB" id="A0AAD6Y5K5"/>
<keyword evidence="2" id="KW-1185">Reference proteome</keyword>